<proteinExistence type="predicted"/>
<keyword evidence="3" id="KW-1185">Reference proteome</keyword>
<dbReference type="EMBL" id="BPLQ01013583">
    <property type="protein sequence ID" value="GIY73225.1"/>
    <property type="molecule type" value="Genomic_DNA"/>
</dbReference>
<protein>
    <submittedName>
        <fullName evidence="2">Uncharacterized protein</fullName>
    </submittedName>
</protein>
<feature type="region of interest" description="Disordered" evidence="1">
    <location>
        <begin position="26"/>
        <end position="52"/>
    </location>
</feature>
<accession>A0AAV4VS62</accession>
<gene>
    <name evidence="2" type="ORF">CDAR_572521</name>
</gene>
<evidence type="ECO:0000256" key="1">
    <source>
        <dbReference type="SAM" id="MobiDB-lite"/>
    </source>
</evidence>
<comment type="caution">
    <text evidence="2">The sequence shown here is derived from an EMBL/GenBank/DDBJ whole genome shotgun (WGS) entry which is preliminary data.</text>
</comment>
<evidence type="ECO:0000313" key="2">
    <source>
        <dbReference type="EMBL" id="GIY73225.1"/>
    </source>
</evidence>
<organism evidence="2 3">
    <name type="scientific">Caerostris darwini</name>
    <dbReference type="NCBI Taxonomy" id="1538125"/>
    <lineage>
        <taxon>Eukaryota</taxon>
        <taxon>Metazoa</taxon>
        <taxon>Ecdysozoa</taxon>
        <taxon>Arthropoda</taxon>
        <taxon>Chelicerata</taxon>
        <taxon>Arachnida</taxon>
        <taxon>Araneae</taxon>
        <taxon>Araneomorphae</taxon>
        <taxon>Entelegynae</taxon>
        <taxon>Araneoidea</taxon>
        <taxon>Araneidae</taxon>
        <taxon>Caerostris</taxon>
    </lineage>
</organism>
<feature type="non-terminal residue" evidence="2">
    <location>
        <position position="124"/>
    </location>
</feature>
<reference evidence="2 3" key="1">
    <citation type="submission" date="2021-06" db="EMBL/GenBank/DDBJ databases">
        <title>Caerostris darwini draft genome.</title>
        <authorList>
            <person name="Kono N."/>
            <person name="Arakawa K."/>
        </authorList>
    </citation>
    <scope>NUCLEOTIDE SEQUENCE [LARGE SCALE GENOMIC DNA]</scope>
</reference>
<feature type="compositionally biased region" description="Basic and acidic residues" evidence="1">
    <location>
        <begin position="37"/>
        <end position="49"/>
    </location>
</feature>
<dbReference type="Proteomes" id="UP001054837">
    <property type="component" value="Unassembled WGS sequence"/>
</dbReference>
<name>A0AAV4VS62_9ARAC</name>
<sequence length="124" mass="14490">MDRSWQKKNKRIRFSNYPEGYLESLEEKQNAASENGSENKRKNDDSSESKKRRKIAYTLSSEIVHLIQLDIVNKKFAEECLEVVSICNGQQEFLKKVVNTFSYICCQEVVFIPITTICYHNICK</sequence>
<dbReference type="AlphaFoldDB" id="A0AAV4VS62"/>
<evidence type="ECO:0000313" key="3">
    <source>
        <dbReference type="Proteomes" id="UP001054837"/>
    </source>
</evidence>